<feature type="region of interest" description="Disordered" evidence="2">
    <location>
        <begin position="23"/>
        <end position="71"/>
    </location>
</feature>
<dbReference type="RefSeq" id="WP_106390764.1">
    <property type="nucleotide sequence ID" value="NZ_PVNK01000070.1"/>
</dbReference>
<feature type="compositionally biased region" description="Acidic residues" evidence="2">
    <location>
        <begin position="43"/>
        <end position="61"/>
    </location>
</feature>
<feature type="domain" description="Glycosyl hydrolase-like 10" evidence="4">
    <location>
        <begin position="81"/>
        <end position="370"/>
    </location>
</feature>
<feature type="chain" id="PRO_5015574026" description="Glycosyl hydrolase-like 10 domain-containing protein" evidence="3">
    <location>
        <begin position="20"/>
        <end position="529"/>
    </location>
</feature>
<organism evidence="5 6">
    <name type="scientific">Enhygromyxa salina</name>
    <dbReference type="NCBI Taxonomy" id="215803"/>
    <lineage>
        <taxon>Bacteria</taxon>
        <taxon>Pseudomonadati</taxon>
        <taxon>Myxococcota</taxon>
        <taxon>Polyangia</taxon>
        <taxon>Nannocystales</taxon>
        <taxon>Nannocystaceae</taxon>
        <taxon>Enhygromyxa</taxon>
    </lineage>
</organism>
<dbReference type="AlphaFoldDB" id="A0A2S9YF78"/>
<dbReference type="Pfam" id="PF02638">
    <property type="entry name" value="GHL10"/>
    <property type="match status" value="1"/>
</dbReference>
<reference evidence="5 6" key="1">
    <citation type="submission" date="2018-03" db="EMBL/GenBank/DDBJ databases">
        <title>Draft Genome Sequences of the Obligatory Marine Myxobacteria Enhygromyxa salina SWB005.</title>
        <authorList>
            <person name="Poehlein A."/>
            <person name="Moghaddam J.A."/>
            <person name="Harms H."/>
            <person name="Alanjari M."/>
            <person name="Koenig G.M."/>
            <person name="Daniel R."/>
            <person name="Schaeberle T.F."/>
        </authorList>
    </citation>
    <scope>NUCLEOTIDE SEQUENCE [LARGE SCALE GENOMIC DNA]</scope>
    <source>
        <strain evidence="5 6">SWB005</strain>
    </source>
</reference>
<dbReference type="EMBL" id="PVNK01000070">
    <property type="protein sequence ID" value="PRQ03729.1"/>
    <property type="molecule type" value="Genomic_DNA"/>
</dbReference>
<name>A0A2S9YF78_9BACT</name>
<dbReference type="InterPro" id="IPR003790">
    <property type="entry name" value="GHL10"/>
</dbReference>
<proteinExistence type="predicted"/>
<evidence type="ECO:0000256" key="3">
    <source>
        <dbReference type="SAM" id="SignalP"/>
    </source>
</evidence>
<protein>
    <recommendedName>
        <fullName evidence="4">Glycosyl hydrolase-like 10 domain-containing protein</fullName>
    </recommendedName>
</protein>
<sequence length="529" mass="58141">MSGLRVPLLSLVCLALACAQGTAHDSGGPGDTQGETLGHGDGDGDGDGDPGDGDGDGDSGAELDIPGPPDQELVDVEHQREFRAVWVATVYNINWPSNSGLDVGAAQAELLDIIETCEAINLNAIVFQIRPESDAVYASELEPWSRYLTGAQGGDPGFDPLDFLLAEAHARNIEVHAWINPYRAAASAASNLAAPHIALQEPDHAHTYNGALWMDPGAIAVREHVVDVVLDVVERYEIDGVHLDDYFYPYPDNSPFPDDLTWEQYLQDGGMLALADWRRDNVNDLVEELHDSIFAADPDVRFGISPFGIYRPGIPEGIVGFDQYAQLYADPLLWIEQGWVDYLAPQLYWPTTYAQQDYEVLLDWWSQQNNGRYIFAGNYLSQLGSGPEWSLDEILLQVELSRLYSDQNSMGNVFFQVQPLLADTLGVNAALYDEFYAQPALTPPLAERRAAAVQPPQVTIVDDTAMLDDVDDQRLRAWVVYADEGGAWQLDRIIPADPLGDLVELGPGRWAITAVGWHNVESQGVLIEL</sequence>
<dbReference type="PROSITE" id="PS51257">
    <property type="entry name" value="PROKAR_LIPOPROTEIN"/>
    <property type="match status" value="1"/>
</dbReference>
<evidence type="ECO:0000313" key="5">
    <source>
        <dbReference type="EMBL" id="PRQ03729.1"/>
    </source>
</evidence>
<dbReference type="SUPFAM" id="SSF51445">
    <property type="entry name" value="(Trans)glycosidases"/>
    <property type="match status" value="1"/>
</dbReference>
<keyword evidence="6" id="KW-1185">Reference proteome</keyword>
<dbReference type="InterPro" id="IPR017853">
    <property type="entry name" value="GH"/>
</dbReference>
<feature type="signal peptide" evidence="3">
    <location>
        <begin position="1"/>
        <end position="19"/>
    </location>
</feature>
<evidence type="ECO:0000259" key="4">
    <source>
        <dbReference type="Pfam" id="PF02638"/>
    </source>
</evidence>
<evidence type="ECO:0000256" key="2">
    <source>
        <dbReference type="SAM" id="MobiDB-lite"/>
    </source>
</evidence>
<dbReference type="Gene3D" id="3.20.20.80">
    <property type="entry name" value="Glycosidases"/>
    <property type="match status" value="1"/>
</dbReference>
<evidence type="ECO:0000256" key="1">
    <source>
        <dbReference type="ARBA" id="ARBA00022729"/>
    </source>
</evidence>
<dbReference type="OrthoDB" id="9773203at2"/>
<dbReference type="PANTHER" id="PTHR43405:SF1">
    <property type="entry name" value="GLYCOSYL HYDROLASE DIGH"/>
    <property type="match status" value="1"/>
</dbReference>
<keyword evidence="1 3" id="KW-0732">Signal</keyword>
<accession>A0A2S9YF78</accession>
<dbReference type="PANTHER" id="PTHR43405">
    <property type="entry name" value="GLYCOSYL HYDROLASE DIGH"/>
    <property type="match status" value="1"/>
</dbReference>
<comment type="caution">
    <text evidence="5">The sequence shown here is derived from an EMBL/GenBank/DDBJ whole genome shotgun (WGS) entry which is preliminary data.</text>
</comment>
<evidence type="ECO:0000313" key="6">
    <source>
        <dbReference type="Proteomes" id="UP000237968"/>
    </source>
</evidence>
<dbReference type="InterPro" id="IPR052177">
    <property type="entry name" value="Divisome_Glycosyl_Hydrolase"/>
</dbReference>
<dbReference type="Proteomes" id="UP000237968">
    <property type="component" value="Unassembled WGS sequence"/>
</dbReference>
<gene>
    <name evidence="5" type="ORF">ENSA5_12790</name>
</gene>